<evidence type="ECO:0000256" key="3">
    <source>
        <dbReference type="ARBA" id="ARBA00008895"/>
    </source>
</evidence>
<protein>
    <recommendedName>
        <fullName evidence="11">Calcineurin-like phosphoesterase domain-containing protein</fullName>
    </recommendedName>
</protein>
<dbReference type="AlphaFoldDB" id="A0A9N9RRX9"/>
<keyword evidence="8 10" id="KW-0472">Membrane</keyword>
<dbReference type="GO" id="GO:0016020">
    <property type="term" value="C:membrane"/>
    <property type="evidence" value="ECO:0007669"/>
    <property type="project" value="UniProtKB-SubCell"/>
</dbReference>
<keyword evidence="9" id="KW-0464">Manganese</keyword>
<keyword evidence="5" id="KW-0479">Metal-binding</keyword>
<dbReference type="InterPro" id="IPR004843">
    <property type="entry name" value="Calcineurin-like_PHP"/>
</dbReference>
<dbReference type="PANTHER" id="PTHR13315">
    <property type="entry name" value="METALLO PHOSPHOESTERASE RELATED"/>
    <property type="match status" value="1"/>
</dbReference>
<keyword evidence="13" id="KW-1185">Reference proteome</keyword>
<comment type="cofactor">
    <cofactor evidence="1">
        <name>Mn(2+)</name>
        <dbReference type="ChEBI" id="CHEBI:29035"/>
    </cofactor>
</comment>
<proteinExistence type="inferred from homology"/>
<dbReference type="Pfam" id="PF00149">
    <property type="entry name" value="Metallophos"/>
    <property type="match status" value="1"/>
</dbReference>
<dbReference type="Proteomes" id="UP001153620">
    <property type="component" value="Chromosome 2"/>
</dbReference>
<feature type="transmembrane region" description="Helical" evidence="10">
    <location>
        <begin position="46"/>
        <end position="65"/>
    </location>
</feature>
<feature type="domain" description="Calcineurin-like phosphoesterase" evidence="11">
    <location>
        <begin position="84"/>
        <end position="315"/>
    </location>
</feature>
<evidence type="ECO:0000313" key="12">
    <source>
        <dbReference type="EMBL" id="CAG9802498.1"/>
    </source>
</evidence>
<dbReference type="Gene3D" id="3.60.21.10">
    <property type="match status" value="1"/>
</dbReference>
<dbReference type="SUPFAM" id="SSF56300">
    <property type="entry name" value="Metallo-dependent phosphatases"/>
    <property type="match status" value="1"/>
</dbReference>
<dbReference type="OrthoDB" id="7663298at2759"/>
<name>A0A9N9RRX9_9DIPT</name>
<evidence type="ECO:0000256" key="4">
    <source>
        <dbReference type="ARBA" id="ARBA00022692"/>
    </source>
</evidence>
<dbReference type="InterPro" id="IPR033308">
    <property type="entry name" value="PGAP5/Cdc1/Ted1"/>
</dbReference>
<keyword evidence="6" id="KW-0378">Hydrolase</keyword>
<accession>A0A9N9RRX9</accession>
<dbReference type="GO" id="GO:0006506">
    <property type="term" value="P:GPI anchor biosynthetic process"/>
    <property type="evidence" value="ECO:0007669"/>
    <property type="project" value="InterPro"/>
</dbReference>
<dbReference type="GO" id="GO:0016787">
    <property type="term" value="F:hydrolase activity"/>
    <property type="evidence" value="ECO:0007669"/>
    <property type="project" value="UniProtKB-KW"/>
</dbReference>
<organism evidence="12 13">
    <name type="scientific">Chironomus riparius</name>
    <dbReference type="NCBI Taxonomy" id="315576"/>
    <lineage>
        <taxon>Eukaryota</taxon>
        <taxon>Metazoa</taxon>
        <taxon>Ecdysozoa</taxon>
        <taxon>Arthropoda</taxon>
        <taxon>Hexapoda</taxon>
        <taxon>Insecta</taxon>
        <taxon>Pterygota</taxon>
        <taxon>Neoptera</taxon>
        <taxon>Endopterygota</taxon>
        <taxon>Diptera</taxon>
        <taxon>Nematocera</taxon>
        <taxon>Chironomoidea</taxon>
        <taxon>Chironomidae</taxon>
        <taxon>Chironominae</taxon>
        <taxon>Chironomus</taxon>
    </lineage>
</organism>
<dbReference type="EMBL" id="OU895878">
    <property type="protein sequence ID" value="CAG9802498.1"/>
    <property type="molecule type" value="Genomic_DNA"/>
</dbReference>
<gene>
    <name evidence="12" type="ORF">CHIRRI_LOCUS5405</name>
</gene>
<evidence type="ECO:0000256" key="2">
    <source>
        <dbReference type="ARBA" id="ARBA00004141"/>
    </source>
</evidence>
<dbReference type="GO" id="GO:0046872">
    <property type="term" value="F:metal ion binding"/>
    <property type="evidence" value="ECO:0007669"/>
    <property type="project" value="UniProtKB-KW"/>
</dbReference>
<sequence length="402" mass="47029">MHDLQYLSDIKLDMLDLTSKYTPFMDITNDCICENMNKFFKFIIKLLINLLIILFFCEFLIYYIVIFQCNYKNIESENITDGLKAVILADTHLLGPFKGHPVDKLRREWQMKRSFQTTMQIFNPEVVFILGDVFDEGNWVNDKGFQEYVDRFHTIFSVPDSTRLYAIHGNHDVNFHYSMHPHLVNRFNAAFNTSSVSLIREVVTTVDGRKAINFVTLNSMAMEGDDCNLCYEAKESIKSIKKKLDQLKARDRYTKPFIMQHFPTFRPSDENCLETDSVNSGKFREKWEVLSKEASNFIEKMLDPRGYFSGHSHHYCLHENAAGIKEYTLSSFNWRNGNNPSFMLAIFTPDEYTMSKCDMPKETTVIICYIVGTILSIVFAIIDERVFNYLRRKNSQRKVNKD</sequence>
<evidence type="ECO:0000256" key="1">
    <source>
        <dbReference type="ARBA" id="ARBA00001936"/>
    </source>
</evidence>
<feature type="transmembrane region" description="Helical" evidence="10">
    <location>
        <begin position="364"/>
        <end position="382"/>
    </location>
</feature>
<keyword evidence="4 10" id="KW-0812">Transmembrane</keyword>
<evidence type="ECO:0000256" key="6">
    <source>
        <dbReference type="ARBA" id="ARBA00022801"/>
    </source>
</evidence>
<evidence type="ECO:0000313" key="13">
    <source>
        <dbReference type="Proteomes" id="UP001153620"/>
    </source>
</evidence>
<reference evidence="12" key="2">
    <citation type="submission" date="2022-10" db="EMBL/GenBank/DDBJ databases">
        <authorList>
            <consortium name="ENA_rothamsted_submissions"/>
            <consortium name="culmorum"/>
            <person name="King R."/>
        </authorList>
    </citation>
    <scope>NUCLEOTIDE SEQUENCE</scope>
</reference>
<comment type="subcellular location">
    <subcellularLocation>
        <location evidence="2">Membrane</location>
        <topology evidence="2">Multi-pass membrane protein</topology>
    </subcellularLocation>
</comment>
<evidence type="ECO:0000256" key="5">
    <source>
        <dbReference type="ARBA" id="ARBA00022723"/>
    </source>
</evidence>
<comment type="similarity">
    <text evidence="3">Belongs to the metallophosphoesterase superfamily. MPPE1 family.</text>
</comment>
<evidence type="ECO:0000256" key="9">
    <source>
        <dbReference type="ARBA" id="ARBA00023211"/>
    </source>
</evidence>
<keyword evidence="7 10" id="KW-1133">Transmembrane helix</keyword>
<evidence type="ECO:0000259" key="11">
    <source>
        <dbReference type="Pfam" id="PF00149"/>
    </source>
</evidence>
<evidence type="ECO:0000256" key="7">
    <source>
        <dbReference type="ARBA" id="ARBA00022989"/>
    </source>
</evidence>
<dbReference type="PANTHER" id="PTHR13315:SF0">
    <property type="entry name" value="METALLOPHOSPHOESTERASE 1"/>
    <property type="match status" value="1"/>
</dbReference>
<reference evidence="12" key="1">
    <citation type="submission" date="2022-01" db="EMBL/GenBank/DDBJ databases">
        <authorList>
            <person name="King R."/>
        </authorList>
    </citation>
    <scope>NUCLEOTIDE SEQUENCE</scope>
</reference>
<dbReference type="InterPro" id="IPR029052">
    <property type="entry name" value="Metallo-depent_PP-like"/>
</dbReference>
<evidence type="ECO:0000256" key="8">
    <source>
        <dbReference type="ARBA" id="ARBA00023136"/>
    </source>
</evidence>
<evidence type="ECO:0000256" key="10">
    <source>
        <dbReference type="SAM" id="Phobius"/>
    </source>
</evidence>